<comment type="catalytic activity">
    <reaction evidence="7 8">
        <text>RNA(n) + a ribonucleoside 5'-triphosphate = RNA(n+1) + diphosphate</text>
        <dbReference type="Rhea" id="RHEA:21248"/>
        <dbReference type="Rhea" id="RHEA-COMP:14527"/>
        <dbReference type="Rhea" id="RHEA-COMP:17342"/>
        <dbReference type="ChEBI" id="CHEBI:33019"/>
        <dbReference type="ChEBI" id="CHEBI:61557"/>
        <dbReference type="ChEBI" id="CHEBI:140395"/>
        <dbReference type="EC" id="2.7.7.48"/>
    </reaction>
</comment>
<keyword evidence="3 8" id="KW-0808">Transferase</keyword>
<dbReference type="EC" id="2.7.7.48" evidence="8"/>
<feature type="domain" description="RDRP core" evidence="10">
    <location>
        <begin position="97"/>
        <end position="377"/>
    </location>
</feature>
<proteinExistence type="inferred from homology"/>
<dbReference type="Pfam" id="PF26253">
    <property type="entry name" value="RdRP_head"/>
    <property type="match status" value="1"/>
</dbReference>
<evidence type="ECO:0000256" key="8">
    <source>
        <dbReference type="RuleBase" id="RU363098"/>
    </source>
</evidence>
<dbReference type="PANTHER" id="PTHR23079">
    <property type="entry name" value="RNA-DEPENDENT RNA POLYMERASE"/>
    <property type="match status" value="1"/>
</dbReference>
<comment type="similarity">
    <text evidence="1 8">Belongs to the RdRP family.</text>
</comment>
<sequence length="1450" mass="167046">MELVEYQKNLPQRLSRKWQSRSNHLPFKFSFLAPNRYSYTSANQLYSISQTKQLQTILIDKNGVKLLNFWRILFIMIFLSGMLVNENDAIELLGTGAKIGVPYKSLSSSGIPLTTEPFFKSLLVAMYRNHIHELLSRSRILLPPEEVSLMMGVMDELGVLKPGQVYVQYSAVSTRVDREDQFNMSRKFVVTGPLVVTRNPCLHPGDVRKLEAVDVHELSHIVDCVVFPRWGSRPHSNEMAGGDLDGDLYFVCWNQDLLPRKPNFPPMDYQTLEKLEQLEPITAADITKFLVNYIRFDQLGVIDNVHKALADQENDGVESEVCLHLAKVHSSAVDAPKTGKLPKMQGIGEIKAYPDFMMKRDKPSYPSDKVLGKLYRRCRKFQNAASEKYNQKMRVDKSFLQQGYDRYIEEANELYRQYRDKMQVLMSLYGIESEAEVFTGCFLKLRNHLSKEKTEIAKIVDSLLFKMRLEFRSIVFHQFNVNGQHLLENEDITDEMLLKASAWYTAAYTHAHDQRNDTDQSHQKRLLGFPWFVNDVMLAMKNLKQPLHLSQSLNVNTTIGESLARLFNEDKTWLLNQLFERVTTKNSIVRHLNDGLPQHSMIVTGSSATLLFHENSDLDICVLPQGTQKLHDVSVASQEMYHISAFLSGLLEECNMPQRSLDPMNLDRELADPSEVNDIPVQDQVKSLERLIPHLKETQVQKGEKGDPKNLFHKVDLVGKKTFPILVCKHPTGRLLDEIKFSTNLVCDLITSPNSLPIAVLLSSYIKSYPHLLLVLRVIHRWCYVTGLSRNKAGAGNTSNLMASVLLFQCMREGQIQNFNERHISSQICKLIRGAMTESDMYVEWKKVIRLLGDDAGENANSTHLPTPKLGEMLMRFFKAHKSFFEEEVPDPLARILRARKFADLLDKDHVNLVKEHMRRAYQLLALYGDVQIMLAISGSEDYSVIHLSPLLSSFFAGVEKSKALEITRKTGARSVVICPKIPRLRNSAILEVKGSEPTIRAVEVKLDRMEKQASRDRVSLMSGCLVEDASVVLYEGSRHENDLVSLTPYDGPCHQKHDNLARHVALVASRTFNNKYPLRRFTEKFFQQLKVVERDFDSQIHGRLEFAVHFGRVYLFRVPHLLLEDGEPISIAMLRTNKRKTVKPTSEPHVLPREVSFADEQQERARRRKRRAKQTIACKSNKKKRKRGNPSRSAFYTSVHFPDRVKKFLHKCKFFPDNNIIEKYTVDICPSTEDIEFYVRLDNQLRFIDIKFPNLRWCMVDLKRTWKACSNHDVREGAQAVGGVMYPKGHVTQCDTRASDDIILDGLETDIRFLLHSRYEMSQQDIRDTKYAQYQHVLRSGSEMQSGKPFVVKEDQWKDVRLIRFIKSTKFKRDSAKRDFMSNLTVYLDEVTEYSRPSHQVGVFQKEITRWELSIEAALPEDLTEKETVERFLHELWEYSFSLSSFLSA</sequence>
<dbReference type="EMBL" id="CALNXI010003563">
    <property type="protein sequence ID" value="CAH3193689.1"/>
    <property type="molecule type" value="Genomic_DNA"/>
</dbReference>
<feature type="region of interest" description="Disordered" evidence="9">
    <location>
        <begin position="1162"/>
        <end position="1194"/>
    </location>
</feature>
<name>A0ABN8SQE6_9CNID</name>
<evidence type="ECO:0000256" key="6">
    <source>
        <dbReference type="ARBA" id="ARBA00023158"/>
    </source>
</evidence>
<evidence type="ECO:0000256" key="4">
    <source>
        <dbReference type="ARBA" id="ARBA00022695"/>
    </source>
</evidence>
<dbReference type="Pfam" id="PF05183">
    <property type="entry name" value="RdRP"/>
    <property type="match status" value="1"/>
</dbReference>
<dbReference type="InterPro" id="IPR058752">
    <property type="entry name" value="RDRP_C_head"/>
</dbReference>
<evidence type="ECO:0000256" key="3">
    <source>
        <dbReference type="ARBA" id="ARBA00022679"/>
    </source>
</evidence>
<dbReference type="InterPro" id="IPR007855">
    <property type="entry name" value="RDRP"/>
</dbReference>
<evidence type="ECO:0000313" key="12">
    <source>
        <dbReference type="EMBL" id="CAH3193689.1"/>
    </source>
</evidence>
<evidence type="ECO:0000313" key="13">
    <source>
        <dbReference type="Proteomes" id="UP001159427"/>
    </source>
</evidence>
<organism evidence="12 13">
    <name type="scientific">Porites evermanni</name>
    <dbReference type="NCBI Taxonomy" id="104178"/>
    <lineage>
        <taxon>Eukaryota</taxon>
        <taxon>Metazoa</taxon>
        <taxon>Cnidaria</taxon>
        <taxon>Anthozoa</taxon>
        <taxon>Hexacorallia</taxon>
        <taxon>Scleractinia</taxon>
        <taxon>Fungiina</taxon>
        <taxon>Poritidae</taxon>
        <taxon>Porites</taxon>
    </lineage>
</organism>
<protein>
    <recommendedName>
        <fullName evidence="8">RNA-dependent RNA polymerase</fullName>
        <ecNumber evidence="8">2.7.7.48</ecNumber>
    </recommendedName>
</protein>
<evidence type="ECO:0000259" key="10">
    <source>
        <dbReference type="Pfam" id="PF05183"/>
    </source>
</evidence>
<evidence type="ECO:0000256" key="2">
    <source>
        <dbReference type="ARBA" id="ARBA00022484"/>
    </source>
</evidence>
<keyword evidence="2 8" id="KW-0696">RNA-directed RNA polymerase</keyword>
<evidence type="ECO:0000256" key="1">
    <source>
        <dbReference type="ARBA" id="ARBA00005762"/>
    </source>
</evidence>
<dbReference type="PANTHER" id="PTHR23079:SF55">
    <property type="entry name" value="RNA-DIRECTED RNA POLYMERASE"/>
    <property type="match status" value="1"/>
</dbReference>
<evidence type="ECO:0000256" key="9">
    <source>
        <dbReference type="SAM" id="MobiDB-lite"/>
    </source>
</evidence>
<keyword evidence="4 8" id="KW-0548">Nucleotidyltransferase</keyword>
<feature type="domain" description="RDRP C-terminal head" evidence="11">
    <location>
        <begin position="402"/>
        <end position="542"/>
    </location>
</feature>
<gene>
    <name evidence="12" type="ORF">PEVE_00026319</name>
</gene>
<evidence type="ECO:0000256" key="7">
    <source>
        <dbReference type="ARBA" id="ARBA00048744"/>
    </source>
</evidence>
<reference evidence="12 13" key="1">
    <citation type="submission" date="2022-05" db="EMBL/GenBank/DDBJ databases">
        <authorList>
            <consortium name="Genoscope - CEA"/>
            <person name="William W."/>
        </authorList>
    </citation>
    <scope>NUCLEOTIDE SEQUENCE [LARGE SCALE GENOMIC DNA]</scope>
</reference>
<dbReference type="InterPro" id="IPR057596">
    <property type="entry name" value="RDRP_core"/>
</dbReference>
<comment type="caution">
    <text evidence="12">The sequence shown here is derived from an EMBL/GenBank/DDBJ whole genome shotgun (WGS) entry which is preliminary data.</text>
</comment>
<evidence type="ECO:0000259" key="11">
    <source>
        <dbReference type="Pfam" id="PF26253"/>
    </source>
</evidence>
<dbReference type="InterPro" id="IPR043519">
    <property type="entry name" value="NT_sf"/>
</dbReference>
<dbReference type="Gene3D" id="3.30.460.10">
    <property type="entry name" value="Beta Polymerase, domain 2"/>
    <property type="match status" value="1"/>
</dbReference>
<keyword evidence="13" id="KW-1185">Reference proteome</keyword>
<dbReference type="Proteomes" id="UP001159427">
    <property type="component" value="Unassembled WGS sequence"/>
</dbReference>
<evidence type="ECO:0000256" key="5">
    <source>
        <dbReference type="ARBA" id="ARBA00022884"/>
    </source>
</evidence>
<keyword evidence="6" id="KW-0943">RNA-mediated gene silencing</keyword>
<accession>A0ABN8SQE6</accession>
<feature type="compositionally biased region" description="Basic residues" evidence="9">
    <location>
        <begin position="1181"/>
        <end position="1190"/>
    </location>
</feature>
<keyword evidence="5 8" id="KW-0694">RNA-binding</keyword>